<accession>F5VVP5</accession>
<dbReference type="AlphaFoldDB" id="F5VVP5"/>
<comment type="caution">
    <text evidence="1">The sequence shown here is derived from an EMBL/GenBank/DDBJ whole genome shotgun (WGS) entry which is preliminary data.</text>
</comment>
<reference evidence="1 2" key="1">
    <citation type="submission" date="2011-04" db="EMBL/GenBank/DDBJ databases">
        <authorList>
            <person name="Durkin A.S."/>
            <person name="Radune D."/>
            <person name="Hostetler J."/>
            <person name="Torralba M."/>
            <person name="Gillis M."/>
            <person name="Methe B."/>
            <person name="Sutton G."/>
            <person name="Nelson K.E."/>
        </authorList>
    </citation>
    <scope>NUCLEOTIDE SEQUENCE [LARGE SCALE GENOMIC DNA]</scope>
    <source>
        <strain evidence="1 2">SK255</strain>
    </source>
</reference>
<gene>
    <name evidence="1" type="ORF">HMPREF9968_0796</name>
</gene>
<evidence type="ECO:0000313" key="1">
    <source>
        <dbReference type="EMBL" id="EGL88089.1"/>
    </source>
</evidence>
<evidence type="ECO:0000313" key="2">
    <source>
        <dbReference type="Proteomes" id="UP000003695"/>
    </source>
</evidence>
<dbReference type="PATRIC" id="fig|1005704.3.peg.1288"/>
<organism evidence="1 2">
    <name type="scientific">Streptococcus oralis SK255</name>
    <dbReference type="NCBI Taxonomy" id="1005704"/>
    <lineage>
        <taxon>Bacteria</taxon>
        <taxon>Bacillati</taxon>
        <taxon>Bacillota</taxon>
        <taxon>Bacilli</taxon>
        <taxon>Lactobacillales</taxon>
        <taxon>Streptococcaceae</taxon>
        <taxon>Streptococcus</taxon>
    </lineage>
</organism>
<dbReference type="EMBL" id="AFNM01000036">
    <property type="protein sequence ID" value="EGL88089.1"/>
    <property type="molecule type" value="Genomic_DNA"/>
</dbReference>
<proteinExistence type="predicted"/>
<protein>
    <submittedName>
        <fullName evidence="1">Uncharacterized protein</fullName>
    </submittedName>
</protein>
<dbReference type="Proteomes" id="UP000003695">
    <property type="component" value="Unassembled WGS sequence"/>
</dbReference>
<name>F5VVP5_STROR</name>
<sequence length="38" mass="4598">MIVFQKDDELQEKVAMVESLIEDNKKLLKYLKIYRVLI</sequence>